<evidence type="ECO:0000256" key="2">
    <source>
        <dbReference type="ARBA" id="ARBA00022448"/>
    </source>
</evidence>
<dbReference type="PROSITE" id="PS50850">
    <property type="entry name" value="MFS"/>
    <property type="match status" value="1"/>
</dbReference>
<evidence type="ECO:0000313" key="10">
    <source>
        <dbReference type="Proteomes" id="UP000777438"/>
    </source>
</evidence>
<comment type="caution">
    <text evidence="9">The sequence shown here is derived from an EMBL/GenBank/DDBJ whole genome shotgun (WGS) entry which is preliminary data.</text>
</comment>
<evidence type="ECO:0000256" key="1">
    <source>
        <dbReference type="ARBA" id="ARBA00004141"/>
    </source>
</evidence>
<dbReference type="Pfam" id="PF00083">
    <property type="entry name" value="Sugar_tr"/>
    <property type="match status" value="2"/>
</dbReference>
<dbReference type="PANTHER" id="PTHR23511:SF34">
    <property type="entry name" value="SYNAPTIC VESICLE GLYCOPROTEIN 2"/>
    <property type="match status" value="1"/>
</dbReference>
<dbReference type="SUPFAM" id="SSF103473">
    <property type="entry name" value="MFS general substrate transporter"/>
    <property type="match status" value="1"/>
</dbReference>
<feature type="transmembrane region" description="Helical" evidence="7">
    <location>
        <begin position="440"/>
        <end position="459"/>
    </location>
</feature>
<feature type="compositionally biased region" description="Basic and acidic residues" evidence="6">
    <location>
        <begin position="659"/>
        <end position="668"/>
    </location>
</feature>
<dbReference type="OrthoDB" id="433512at2759"/>
<keyword evidence="10" id="KW-1185">Reference proteome</keyword>
<evidence type="ECO:0000256" key="6">
    <source>
        <dbReference type="SAM" id="MobiDB-lite"/>
    </source>
</evidence>
<gene>
    <name evidence="9" type="ORF">B0T10DRAFT_198152</name>
</gene>
<name>A0A9P9AJT5_9HYPO</name>
<dbReference type="AlphaFoldDB" id="A0A9P9AJT5"/>
<dbReference type="GO" id="GO:0016020">
    <property type="term" value="C:membrane"/>
    <property type="evidence" value="ECO:0007669"/>
    <property type="project" value="UniProtKB-SubCell"/>
</dbReference>
<keyword evidence="2" id="KW-0813">Transport</keyword>
<feature type="compositionally biased region" description="Low complexity" evidence="6">
    <location>
        <begin position="648"/>
        <end position="658"/>
    </location>
</feature>
<feature type="transmembrane region" description="Helical" evidence="7">
    <location>
        <begin position="118"/>
        <end position="138"/>
    </location>
</feature>
<evidence type="ECO:0000256" key="5">
    <source>
        <dbReference type="ARBA" id="ARBA00023136"/>
    </source>
</evidence>
<organism evidence="9 10">
    <name type="scientific">Thelonectria olida</name>
    <dbReference type="NCBI Taxonomy" id="1576542"/>
    <lineage>
        <taxon>Eukaryota</taxon>
        <taxon>Fungi</taxon>
        <taxon>Dikarya</taxon>
        <taxon>Ascomycota</taxon>
        <taxon>Pezizomycotina</taxon>
        <taxon>Sordariomycetes</taxon>
        <taxon>Hypocreomycetidae</taxon>
        <taxon>Hypocreales</taxon>
        <taxon>Nectriaceae</taxon>
        <taxon>Thelonectria</taxon>
    </lineage>
</organism>
<dbReference type="InterPro" id="IPR020846">
    <property type="entry name" value="MFS_dom"/>
</dbReference>
<feature type="transmembrane region" description="Helical" evidence="7">
    <location>
        <begin position="275"/>
        <end position="297"/>
    </location>
</feature>
<dbReference type="InterPro" id="IPR036259">
    <property type="entry name" value="MFS_trans_sf"/>
</dbReference>
<feature type="region of interest" description="Disordered" evidence="6">
    <location>
        <begin position="597"/>
        <end position="668"/>
    </location>
</feature>
<feature type="transmembrane region" description="Helical" evidence="7">
    <location>
        <begin position="234"/>
        <end position="255"/>
    </location>
</feature>
<feature type="transmembrane region" description="Helical" evidence="7">
    <location>
        <begin position="150"/>
        <end position="169"/>
    </location>
</feature>
<feature type="compositionally biased region" description="Acidic residues" evidence="6">
    <location>
        <begin position="632"/>
        <end position="644"/>
    </location>
</feature>
<keyword evidence="5 7" id="KW-0472">Membrane</keyword>
<feature type="transmembrane region" description="Helical" evidence="7">
    <location>
        <begin position="189"/>
        <end position="213"/>
    </location>
</feature>
<feature type="domain" description="Major facilitator superfamily (MFS) profile" evidence="8">
    <location>
        <begin position="80"/>
        <end position="589"/>
    </location>
</feature>
<dbReference type="InterPro" id="IPR005828">
    <property type="entry name" value="MFS_sugar_transport-like"/>
</dbReference>
<feature type="transmembrane region" description="Helical" evidence="7">
    <location>
        <begin position="534"/>
        <end position="553"/>
    </location>
</feature>
<dbReference type="Proteomes" id="UP000777438">
    <property type="component" value="Unassembled WGS sequence"/>
</dbReference>
<evidence type="ECO:0000256" key="3">
    <source>
        <dbReference type="ARBA" id="ARBA00022692"/>
    </source>
</evidence>
<feature type="transmembrane region" description="Helical" evidence="7">
    <location>
        <begin position="367"/>
        <end position="385"/>
    </location>
</feature>
<feature type="region of interest" description="Disordered" evidence="6">
    <location>
        <begin position="688"/>
        <end position="735"/>
    </location>
</feature>
<feature type="transmembrane region" description="Helical" evidence="7">
    <location>
        <begin position="464"/>
        <end position="484"/>
    </location>
</feature>
<comment type="subcellular location">
    <subcellularLocation>
        <location evidence="1">Membrane</location>
        <topology evidence="1">Multi-pass membrane protein</topology>
    </subcellularLocation>
</comment>
<keyword evidence="3 7" id="KW-0812">Transmembrane</keyword>
<evidence type="ECO:0000256" key="7">
    <source>
        <dbReference type="SAM" id="Phobius"/>
    </source>
</evidence>
<feature type="region of interest" description="Disordered" evidence="6">
    <location>
        <begin position="1"/>
        <end position="32"/>
    </location>
</feature>
<proteinExistence type="predicted"/>
<reference evidence="9 10" key="1">
    <citation type="journal article" date="2021" name="Nat. Commun.">
        <title>Genetic determinants of endophytism in the Arabidopsis root mycobiome.</title>
        <authorList>
            <person name="Mesny F."/>
            <person name="Miyauchi S."/>
            <person name="Thiergart T."/>
            <person name="Pickel B."/>
            <person name="Atanasova L."/>
            <person name="Karlsson M."/>
            <person name="Huettel B."/>
            <person name="Barry K.W."/>
            <person name="Haridas S."/>
            <person name="Chen C."/>
            <person name="Bauer D."/>
            <person name="Andreopoulos W."/>
            <person name="Pangilinan J."/>
            <person name="LaButti K."/>
            <person name="Riley R."/>
            <person name="Lipzen A."/>
            <person name="Clum A."/>
            <person name="Drula E."/>
            <person name="Henrissat B."/>
            <person name="Kohler A."/>
            <person name="Grigoriev I.V."/>
            <person name="Martin F.M."/>
            <person name="Hacquard S."/>
        </authorList>
    </citation>
    <scope>NUCLEOTIDE SEQUENCE [LARGE SCALE GENOMIC DNA]</scope>
    <source>
        <strain evidence="9 10">MPI-CAGE-CH-0241</strain>
    </source>
</reference>
<accession>A0A9P9AJT5</accession>
<sequence>MATEGEPYVVAGQDTQQNHVGHDSPLHTPSRRHHHRPWWRRWWRSIEDDAKHLTTINYSPEEREKQIRKLVDDNGFNFKVFFVAASGFLASSYSLFATNVITPAISFVYPSCNRLNGQASQIIDLLTLIGTILGMLLMGHCADRAGRKKLYGLELLILIVATMGVVQASNGFVYQTRETYKPSMDIYAWLAWWRTALGFGIGAEYPLSAIITAEWASTESRGLMLASVKFMQSLARILAVAIGLRALRSTTAAWHASPADFTNEDGLAKLVVDRVWRWVIGIAVIPATVAIIARVTIPETPRYYVDIMKDLRKAVRNALQVYKGRRIRETNTSANAAPRSNDDQADRWFSGAWNYLKRDAYLGLRNLCLISLLWGLMDVGFYGLSLDSPSVLSTLSNTPANARPLEDQCTEESTWKPTSEPMNTNIYDVLEHNSIRSLEIVSIASVTGSFTAMLIINFFRRKMILFVTFLMLAVFFAVTGGVLISTYKDWRAPSDGIPTIVFYAITQFVYNAGPNTMIFVLAAEIFPTVYRGTFYGVAAATGKVGAIITRAIIQATGDGHKALGIRLLVFVPLMLIASLISWNLPDVQYLPTVADVETPTEPKSTTQGSEEADTARPNVVTTEPRTTRTTEVDTEEAEVGEDGNESISTEPDSSSTHTSDSDPTERIVGKRPAGFFSRLHNMPLEEIAPNPSLAGRRRRRSSAGVVQQTPAGGRLDVASTTTARPVASGALFERL</sequence>
<dbReference type="GO" id="GO:0022857">
    <property type="term" value="F:transmembrane transporter activity"/>
    <property type="evidence" value="ECO:0007669"/>
    <property type="project" value="InterPro"/>
</dbReference>
<dbReference type="PANTHER" id="PTHR23511">
    <property type="entry name" value="SYNAPTIC VESICLE GLYCOPROTEIN 2"/>
    <property type="match status" value="1"/>
</dbReference>
<evidence type="ECO:0000313" key="9">
    <source>
        <dbReference type="EMBL" id="KAH6876348.1"/>
    </source>
</evidence>
<evidence type="ECO:0000256" key="4">
    <source>
        <dbReference type="ARBA" id="ARBA00022989"/>
    </source>
</evidence>
<keyword evidence="4 7" id="KW-1133">Transmembrane helix</keyword>
<feature type="transmembrane region" description="Helical" evidence="7">
    <location>
        <begin position="565"/>
        <end position="584"/>
    </location>
</feature>
<evidence type="ECO:0000259" key="8">
    <source>
        <dbReference type="PROSITE" id="PS50850"/>
    </source>
</evidence>
<feature type="transmembrane region" description="Helical" evidence="7">
    <location>
        <begin position="76"/>
        <end position="98"/>
    </location>
</feature>
<dbReference type="Gene3D" id="1.20.1250.20">
    <property type="entry name" value="MFS general substrate transporter like domains"/>
    <property type="match status" value="2"/>
</dbReference>
<protein>
    <submittedName>
        <fullName evidence="9">Major facilitator superfamily domain-containing protein</fullName>
    </submittedName>
</protein>
<dbReference type="EMBL" id="JAGPYM010000035">
    <property type="protein sequence ID" value="KAH6876348.1"/>
    <property type="molecule type" value="Genomic_DNA"/>
</dbReference>